<evidence type="ECO:0000313" key="5">
    <source>
        <dbReference type="Proteomes" id="UP000663877"/>
    </source>
</evidence>
<dbReference type="EMBL" id="CAJNOI010001324">
    <property type="protein sequence ID" value="CAF1404270.1"/>
    <property type="molecule type" value="Genomic_DNA"/>
</dbReference>
<proteinExistence type="predicted"/>
<reference evidence="2" key="1">
    <citation type="submission" date="2021-02" db="EMBL/GenBank/DDBJ databases">
        <authorList>
            <person name="Nowell W R."/>
        </authorList>
    </citation>
    <scope>NUCLEOTIDE SEQUENCE</scope>
</reference>
<evidence type="ECO:0000313" key="4">
    <source>
        <dbReference type="Proteomes" id="UP000663832"/>
    </source>
</evidence>
<dbReference type="Proteomes" id="UP000663877">
    <property type="component" value="Unassembled WGS sequence"/>
</dbReference>
<dbReference type="OrthoDB" id="10003697at2759"/>
<organism evidence="2 5">
    <name type="scientific">Adineta steineri</name>
    <dbReference type="NCBI Taxonomy" id="433720"/>
    <lineage>
        <taxon>Eukaryota</taxon>
        <taxon>Metazoa</taxon>
        <taxon>Spiralia</taxon>
        <taxon>Gnathifera</taxon>
        <taxon>Rotifera</taxon>
        <taxon>Eurotatoria</taxon>
        <taxon>Bdelloidea</taxon>
        <taxon>Adinetida</taxon>
        <taxon>Adinetidae</taxon>
        <taxon>Adineta</taxon>
    </lineage>
</organism>
<feature type="domain" description="F-box" evidence="1">
    <location>
        <begin position="295"/>
        <end position="341"/>
    </location>
</feature>
<comment type="caution">
    <text evidence="2">The sequence shown here is derived from an EMBL/GenBank/DDBJ whole genome shotgun (WGS) entry which is preliminary data.</text>
</comment>
<evidence type="ECO:0000259" key="1">
    <source>
        <dbReference type="PROSITE" id="PS50181"/>
    </source>
</evidence>
<dbReference type="PROSITE" id="PS50181">
    <property type="entry name" value="FBOX"/>
    <property type="match status" value="2"/>
</dbReference>
<gene>
    <name evidence="2" type="ORF">BJG266_LOCUS37837</name>
    <name evidence="3" type="ORF">QVE165_LOCUS54722</name>
</gene>
<accession>A0A815L2U1</accession>
<dbReference type="Proteomes" id="UP000663832">
    <property type="component" value="Unassembled WGS sequence"/>
</dbReference>
<feature type="domain" description="F-box" evidence="1">
    <location>
        <begin position="5"/>
        <end position="56"/>
    </location>
</feature>
<name>A0A815L2U1_9BILA</name>
<dbReference type="Pfam" id="PF00646">
    <property type="entry name" value="F-box"/>
    <property type="match status" value="1"/>
</dbReference>
<protein>
    <recommendedName>
        <fullName evidence="1">F-box domain-containing protein</fullName>
    </recommendedName>
</protein>
<evidence type="ECO:0000313" key="2">
    <source>
        <dbReference type="EMBL" id="CAF1404270.1"/>
    </source>
</evidence>
<dbReference type="AlphaFoldDB" id="A0A815L2U1"/>
<dbReference type="InterPro" id="IPR001810">
    <property type="entry name" value="F-box_dom"/>
</dbReference>
<keyword evidence="4" id="KW-1185">Reference proteome</keyword>
<evidence type="ECO:0000313" key="3">
    <source>
        <dbReference type="EMBL" id="CAF1615326.1"/>
    </source>
</evidence>
<sequence length="617" mass="73706">MDSIPTKFEELPNEILIDLFQYFDARNLFQIFYNLNYRLNTLIQYFRHLNLTFYMESFIDNQISGNYLFPFYIRTLIVGRAININLDRFSNIHYLKLECPLKRVLAQLNSNELPYLQQLTISHIDTLTTVDEWKSLPSLHILKVSRITLLVYKTILKACPNLISFELSIFSSDKSKLNIEPHINLKRLVIDIGDLIWPWSDHSFDSYLSCVPNLEKFHVYRSIFISKVTESLLEYDWLASKITRYLLSLHRFNFYFKIIQSHIYMKSDILCQIKEKFLNSHTDRYQSRLTTNKYKSRLEDLPNELLTDIFKQLDAQNLFRSFYNLNKRLNQLVQAFNYLQLTFHMNQSNVLKTNGEIYSFYVHTLIVDPWINFNLIHFPNVRHLTLNSPFPKVIEQLKANVVPYLEHLSVFYTYNMYEINLLHNEIFSNRFPNLISCELLENQTLMTIQKSTQSPLIRILKTKFINLSIYERILSVCPNLYFLKFSMHSSNELLPNVQLHKNLKYMIVDQSETDWFDDEFTLSEFLARVPNLEQLVFHRRNYSRNIIQYFEQYDWLASVINFHLPFIRKLKFHLYLSSDENVNGVIDKNILTKIQSDFTNVHKGHYKAQLEIHLKPL</sequence>
<dbReference type="EMBL" id="CAJNOM010001650">
    <property type="protein sequence ID" value="CAF1615326.1"/>
    <property type="molecule type" value="Genomic_DNA"/>
</dbReference>